<accession>A0A1J5RHJ1</accession>
<evidence type="ECO:0000256" key="3">
    <source>
        <dbReference type="ARBA" id="ARBA00023163"/>
    </source>
</evidence>
<comment type="caution">
    <text evidence="5">The sequence shown here is derived from an EMBL/GenBank/DDBJ whole genome shotgun (WGS) entry which is preliminary data.</text>
</comment>
<dbReference type="SUPFAM" id="SSF46689">
    <property type="entry name" value="Homeodomain-like"/>
    <property type="match status" value="2"/>
</dbReference>
<proteinExistence type="predicted"/>
<evidence type="ECO:0000259" key="4">
    <source>
        <dbReference type="PROSITE" id="PS01124"/>
    </source>
</evidence>
<sequence>MQEGRPYYPTNFPMIQSIAEAVTPARKRVLIVASPIWEESAAKILKGVAQYQRGENPWDTYWDNEGLSLEDPSWFESGRWDGVISRHTNALQVRSCASAGIPLVDVNNAQPFADVPNVALDNTAVGRLGGEHFIDRGLRNFAFCGFANLPWSCERCAGFRDALVTIGLSSAIFETVYPNYYTQEVTPGWHSAEIAAIAAWLVSLPKPVGVMACNDFRALDVLRAARDAGLRVPEEVAVLGANNDEARCELAIPPLSSVVTNHLRSGYLAAEALDRLMHGRPLEGLDLCVDPVEVITRHSTDVLAVDDRRVSAAARFIQQNACRGVTVDEVCRHAGIARTQLEEKFRRHFARSPQAEIRRVQLGKIKQLLQDTDLTLNAIADLTGFAHPEYMIVFFKRATGESPGRYRRKLRF</sequence>
<dbReference type="Pfam" id="PF13377">
    <property type="entry name" value="Peripla_BP_3"/>
    <property type="match status" value="1"/>
</dbReference>
<dbReference type="GO" id="GO:0003700">
    <property type="term" value="F:DNA-binding transcription factor activity"/>
    <property type="evidence" value="ECO:0007669"/>
    <property type="project" value="InterPro"/>
</dbReference>
<dbReference type="PANTHER" id="PTHR30146:SF24">
    <property type="entry name" value="XYLOSE OPERON REGULATORY PROTEIN"/>
    <property type="match status" value="1"/>
</dbReference>
<organism evidence="5">
    <name type="scientific">mine drainage metagenome</name>
    <dbReference type="NCBI Taxonomy" id="410659"/>
    <lineage>
        <taxon>unclassified sequences</taxon>
        <taxon>metagenomes</taxon>
        <taxon>ecological metagenomes</taxon>
    </lineage>
</organism>
<dbReference type="Gene3D" id="1.10.10.60">
    <property type="entry name" value="Homeodomain-like"/>
    <property type="match status" value="1"/>
</dbReference>
<protein>
    <submittedName>
        <fullName evidence="5">Xylose operon regulatory protein</fullName>
    </submittedName>
</protein>
<keyword evidence="1" id="KW-0805">Transcription regulation</keyword>
<dbReference type="SUPFAM" id="SSF53822">
    <property type="entry name" value="Periplasmic binding protein-like I"/>
    <property type="match status" value="1"/>
</dbReference>
<dbReference type="CDD" id="cd01543">
    <property type="entry name" value="PBP1_XylR"/>
    <property type="match status" value="1"/>
</dbReference>
<keyword evidence="2" id="KW-0238">DNA-binding</keyword>
<dbReference type="InterPro" id="IPR018060">
    <property type="entry name" value="HTH_AraC"/>
</dbReference>
<evidence type="ECO:0000313" key="5">
    <source>
        <dbReference type="EMBL" id="OIQ95584.1"/>
    </source>
</evidence>
<dbReference type="SMART" id="SM00342">
    <property type="entry name" value="HTH_ARAC"/>
    <property type="match status" value="1"/>
</dbReference>
<dbReference type="InterPro" id="IPR028082">
    <property type="entry name" value="Peripla_BP_I"/>
</dbReference>
<dbReference type="InterPro" id="IPR009057">
    <property type="entry name" value="Homeodomain-like_sf"/>
</dbReference>
<evidence type="ECO:0000256" key="1">
    <source>
        <dbReference type="ARBA" id="ARBA00023015"/>
    </source>
</evidence>
<reference evidence="5" key="1">
    <citation type="submission" date="2016-10" db="EMBL/GenBank/DDBJ databases">
        <title>Sequence of Gallionella enrichment culture.</title>
        <authorList>
            <person name="Poehlein A."/>
            <person name="Muehling M."/>
            <person name="Daniel R."/>
        </authorList>
    </citation>
    <scope>NUCLEOTIDE SEQUENCE</scope>
</reference>
<name>A0A1J5RHJ1_9ZZZZ</name>
<dbReference type="PANTHER" id="PTHR30146">
    <property type="entry name" value="LACI-RELATED TRANSCRIPTIONAL REPRESSOR"/>
    <property type="match status" value="1"/>
</dbReference>
<dbReference type="Gene3D" id="3.40.50.2300">
    <property type="match status" value="2"/>
</dbReference>
<dbReference type="AlphaFoldDB" id="A0A1J5RHJ1"/>
<dbReference type="EMBL" id="MLJW01000164">
    <property type="protein sequence ID" value="OIQ95584.1"/>
    <property type="molecule type" value="Genomic_DNA"/>
</dbReference>
<gene>
    <name evidence="5" type="primary">xylR_7</name>
    <name evidence="5" type="ORF">GALL_224560</name>
</gene>
<dbReference type="Pfam" id="PF12833">
    <property type="entry name" value="HTH_18"/>
    <property type="match status" value="1"/>
</dbReference>
<keyword evidence="3" id="KW-0804">Transcription</keyword>
<dbReference type="GO" id="GO:0000976">
    <property type="term" value="F:transcription cis-regulatory region binding"/>
    <property type="evidence" value="ECO:0007669"/>
    <property type="project" value="TreeGrafter"/>
</dbReference>
<dbReference type="InterPro" id="IPR046335">
    <property type="entry name" value="LacI/GalR-like_sensor"/>
</dbReference>
<evidence type="ECO:0000256" key="2">
    <source>
        <dbReference type="ARBA" id="ARBA00023125"/>
    </source>
</evidence>
<dbReference type="PROSITE" id="PS01124">
    <property type="entry name" value="HTH_ARAC_FAMILY_2"/>
    <property type="match status" value="1"/>
</dbReference>
<feature type="domain" description="HTH araC/xylS-type" evidence="4">
    <location>
        <begin position="311"/>
        <end position="409"/>
    </location>
</feature>